<dbReference type="EMBL" id="CAUOFW020002414">
    <property type="protein sequence ID" value="CAK9153574.1"/>
    <property type="molecule type" value="Genomic_DNA"/>
</dbReference>
<dbReference type="SUPFAM" id="SSF52768">
    <property type="entry name" value="Arginase/deacetylase"/>
    <property type="match status" value="1"/>
</dbReference>
<keyword evidence="5" id="KW-1185">Reference proteome</keyword>
<reference evidence="4 5" key="1">
    <citation type="submission" date="2024-02" db="EMBL/GenBank/DDBJ databases">
        <authorList>
            <person name="Vignale AGUSTIN F."/>
            <person name="Sosa J E."/>
            <person name="Modenutti C."/>
        </authorList>
    </citation>
    <scope>NUCLEOTIDE SEQUENCE [LARGE SCALE GENOMIC DNA]</scope>
</reference>
<evidence type="ECO:0000256" key="2">
    <source>
        <dbReference type="ARBA" id="ARBA00022853"/>
    </source>
</evidence>
<feature type="domain" description="Histone deacetylase" evidence="3">
    <location>
        <begin position="3"/>
        <end position="61"/>
    </location>
</feature>
<evidence type="ECO:0000313" key="4">
    <source>
        <dbReference type="EMBL" id="CAK9153574.1"/>
    </source>
</evidence>
<proteinExistence type="predicted"/>
<dbReference type="Gene3D" id="3.40.800.20">
    <property type="entry name" value="Histone deacetylase domain"/>
    <property type="match status" value="1"/>
</dbReference>
<dbReference type="InterPro" id="IPR037138">
    <property type="entry name" value="His_deacetylse_dom_sf"/>
</dbReference>
<evidence type="ECO:0000313" key="5">
    <source>
        <dbReference type="Proteomes" id="UP001642360"/>
    </source>
</evidence>
<dbReference type="Pfam" id="PF00850">
    <property type="entry name" value="Hist_deacetyl"/>
    <property type="match status" value="1"/>
</dbReference>
<comment type="caution">
    <text evidence="4">The sequence shown here is derived from an EMBL/GenBank/DDBJ whole genome shotgun (WGS) entry which is preliminary data.</text>
</comment>
<dbReference type="InterPro" id="IPR023801">
    <property type="entry name" value="His_deacetylse_dom"/>
</dbReference>
<dbReference type="PANTHER" id="PTHR10625:SF11">
    <property type="entry name" value="HISTONE DEACETYLASE 14, CHLOROPLASTIC"/>
    <property type="match status" value="1"/>
</dbReference>
<organism evidence="4 5">
    <name type="scientific">Ilex paraguariensis</name>
    <name type="common">yerba mate</name>
    <dbReference type="NCBI Taxonomy" id="185542"/>
    <lineage>
        <taxon>Eukaryota</taxon>
        <taxon>Viridiplantae</taxon>
        <taxon>Streptophyta</taxon>
        <taxon>Embryophyta</taxon>
        <taxon>Tracheophyta</taxon>
        <taxon>Spermatophyta</taxon>
        <taxon>Magnoliopsida</taxon>
        <taxon>eudicotyledons</taxon>
        <taxon>Gunneridae</taxon>
        <taxon>Pentapetalae</taxon>
        <taxon>asterids</taxon>
        <taxon>campanulids</taxon>
        <taxon>Aquifoliales</taxon>
        <taxon>Aquifoliaceae</taxon>
        <taxon>Ilex</taxon>
    </lineage>
</organism>
<sequence length="101" mass="11203">MNYDGHVLDPLANLQFTTGTYYMLASSIKQLARDLCGGRCVFFLEGGYNLGSLSHSVVDSFRAFLGEPSLAKEFDDPAILYEEPSSKVKQAIQRVKNIHSL</sequence>
<evidence type="ECO:0000259" key="3">
    <source>
        <dbReference type="Pfam" id="PF00850"/>
    </source>
</evidence>
<name>A0ABC8S8S9_9AQUA</name>
<dbReference type="PANTHER" id="PTHR10625">
    <property type="entry name" value="HISTONE DEACETYLASE HDAC1-RELATED"/>
    <property type="match status" value="1"/>
</dbReference>
<keyword evidence="2" id="KW-0156">Chromatin regulator</keyword>
<accession>A0ABC8S8S9</accession>
<keyword evidence="1" id="KW-0678">Repressor</keyword>
<dbReference type="GO" id="GO:0006325">
    <property type="term" value="P:chromatin organization"/>
    <property type="evidence" value="ECO:0007669"/>
    <property type="project" value="UniProtKB-KW"/>
</dbReference>
<gene>
    <name evidence="4" type="ORF">ILEXP_LOCUS21854</name>
</gene>
<dbReference type="Proteomes" id="UP001642360">
    <property type="component" value="Unassembled WGS sequence"/>
</dbReference>
<protein>
    <recommendedName>
        <fullName evidence="3">Histone deacetylase domain-containing protein</fullName>
    </recommendedName>
</protein>
<evidence type="ECO:0000256" key="1">
    <source>
        <dbReference type="ARBA" id="ARBA00022491"/>
    </source>
</evidence>
<dbReference type="AlphaFoldDB" id="A0ABC8S8S9"/>
<dbReference type="InterPro" id="IPR023696">
    <property type="entry name" value="Ureohydrolase_dom_sf"/>
</dbReference>